<dbReference type="EMBL" id="AP014854">
    <property type="protein sequence ID" value="BAS00747.1"/>
    <property type="molecule type" value="Genomic_DNA"/>
</dbReference>
<dbReference type="KEGG" id="bvr:BVIR_1593"/>
<dbReference type="FunFam" id="3.30.70.270:FF:000001">
    <property type="entry name" value="Diguanylate cyclase domain protein"/>
    <property type="match status" value="1"/>
</dbReference>
<dbReference type="InterPro" id="IPR043128">
    <property type="entry name" value="Rev_trsase/Diguanyl_cyclase"/>
</dbReference>
<dbReference type="Pfam" id="PF00990">
    <property type="entry name" value="GGDEF"/>
    <property type="match status" value="1"/>
</dbReference>
<dbReference type="CDD" id="cd17538">
    <property type="entry name" value="REC_D1_PleD-like"/>
    <property type="match status" value="1"/>
</dbReference>
<dbReference type="FunFam" id="3.40.50.2300:FF:000574">
    <property type="entry name" value="Response regulator PleD"/>
    <property type="match status" value="1"/>
</dbReference>
<keyword evidence="8" id="KW-1185">Reference proteome</keyword>
<feature type="modified residue" description="4-aspartylphosphate" evidence="3">
    <location>
        <position position="53"/>
    </location>
</feature>
<dbReference type="RefSeq" id="WP_055037175.1">
    <property type="nucleotide sequence ID" value="NZ_AP014854.2"/>
</dbReference>
<feature type="domain" description="Response regulatory" evidence="4">
    <location>
        <begin position="4"/>
        <end position="120"/>
    </location>
</feature>
<dbReference type="CDD" id="cd17539">
    <property type="entry name" value="psREC-like_D2_PleD"/>
    <property type="match status" value="1"/>
</dbReference>
<dbReference type="GO" id="GO:0043709">
    <property type="term" value="P:cell adhesion involved in single-species biofilm formation"/>
    <property type="evidence" value="ECO:0007669"/>
    <property type="project" value="TreeGrafter"/>
</dbReference>
<dbReference type="SUPFAM" id="SSF55073">
    <property type="entry name" value="Nucleotide cyclase"/>
    <property type="match status" value="1"/>
</dbReference>
<dbReference type="SMART" id="SM00448">
    <property type="entry name" value="REC"/>
    <property type="match status" value="2"/>
</dbReference>
<dbReference type="EMBL" id="LN907867">
    <property type="protein sequence ID" value="CUU42037.1"/>
    <property type="molecule type" value="Genomic_DNA"/>
</dbReference>
<dbReference type="GO" id="GO:0052621">
    <property type="term" value="F:diguanylate cyclase activity"/>
    <property type="evidence" value="ECO:0007669"/>
    <property type="project" value="UniProtKB-EC"/>
</dbReference>
<dbReference type="InterPro" id="IPR029787">
    <property type="entry name" value="Nucleotide_cyclase"/>
</dbReference>
<dbReference type="Pfam" id="PF00072">
    <property type="entry name" value="Response_reg"/>
    <property type="match status" value="2"/>
</dbReference>
<dbReference type="InterPro" id="IPR011006">
    <property type="entry name" value="CheY-like_superfamily"/>
</dbReference>
<evidence type="ECO:0000256" key="2">
    <source>
        <dbReference type="ARBA" id="ARBA00034247"/>
    </source>
</evidence>
<dbReference type="NCBIfam" id="TIGR00254">
    <property type="entry name" value="GGDEF"/>
    <property type="match status" value="1"/>
</dbReference>
<reference evidence="8" key="3">
    <citation type="journal article" date="2016" name="Genome Announc.">
        <title>Revised genome sequence of the purple photosynthetic bacterium Blastochloris viridis.</title>
        <authorList>
            <person name="Liu L.N."/>
            <person name="Faulkner M."/>
            <person name="Liu X."/>
            <person name="Huang F."/>
            <person name="Darby A.C."/>
            <person name="Hall N."/>
        </authorList>
    </citation>
    <scope>NUCLEOTIDE SEQUENCE [LARGE SCALE GENOMIC DNA]</scope>
    <source>
        <strain evidence="8">ATCC 19567 / DSM 133 / F</strain>
    </source>
</reference>
<gene>
    <name evidence="7" type="primary">pleD_2</name>
    <name evidence="6" type="ORF">BV133_3153</name>
    <name evidence="7" type="ORF">BVIRIDIS_10380</name>
</gene>
<evidence type="ECO:0000313" key="7">
    <source>
        <dbReference type="EMBL" id="CUU42037.1"/>
    </source>
</evidence>
<evidence type="ECO:0000259" key="4">
    <source>
        <dbReference type="PROSITE" id="PS50110"/>
    </source>
</evidence>
<dbReference type="GO" id="GO:0000160">
    <property type="term" value="P:phosphorelay signal transduction system"/>
    <property type="evidence" value="ECO:0007669"/>
    <property type="project" value="InterPro"/>
</dbReference>
<accession>A0A0H5BJS4</accession>
<dbReference type="NCBIfam" id="NF007135">
    <property type="entry name" value="PRK09581.1"/>
    <property type="match status" value="1"/>
</dbReference>
<keyword evidence="3" id="KW-0597">Phosphoprotein</keyword>
<dbReference type="PATRIC" id="fig|1079.6.peg.1650"/>
<dbReference type="SUPFAM" id="SSF52172">
    <property type="entry name" value="CheY-like"/>
    <property type="match status" value="2"/>
</dbReference>
<organism evidence="7 8">
    <name type="scientific">Blastochloris viridis</name>
    <name type="common">Rhodopseudomonas viridis</name>
    <dbReference type="NCBI Taxonomy" id="1079"/>
    <lineage>
        <taxon>Bacteria</taxon>
        <taxon>Pseudomonadati</taxon>
        <taxon>Pseudomonadota</taxon>
        <taxon>Alphaproteobacteria</taxon>
        <taxon>Hyphomicrobiales</taxon>
        <taxon>Blastochloridaceae</taxon>
        <taxon>Blastochloris</taxon>
    </lineage>
</organism>
<dbReference type="Gene3D" id="3.30.70.270">
    <property type="match status" value="1"/>
</dbReference>
<dbReference type="PROSITE" id="PS50887">
    <property type="entry name" value="GGDEF"/>
    <property type="match status" value="1"/>
</dbReference>
<reference evidence="6" key="1">
    <citation type="journal article" date="2015" name="Genome Announc.">
        <title>Complete Genome Sequence of the Bacteriochlorophyll b-Producing Photosynthetic Bacterium Blastochloris viridis.</title>
        <authorList>
            <person name="Tsukatani Y."/>
            <person name="Hirose Y."/>
            <person name="Harada J."/>
            <person name="Misawa N."/>
            <person name="Mori K."/>
            <person name="Inoue K."/>
            <person name="Tamiaki H."/>
        </authorList>
    </citation>
    <scope>NUCLEOTIDE SEQUENCE [LARGE SCALE GENOMIC DNA]</scope>
    <source>
        <strain evidence="6">DSM 133</strain>
    </source>
</reference>
<evidence type="ECO:0000256" key="1">
    <source>
        <dbReference type="ARBA" id="ARBA00012528"/>
    </source>
</evidence>
<evidence type="ECO:0000256" key="3">
    <source>
        <dbReference type="PROSITE-ProRule" id="PRU00169"/>
    </source>
</evidence>
<dbReference type="Proteomes" id="UP000065734">
    <property type="component" value="Chromosome I"/>
</dbReference>
<evidence type="ECO:0000259" key="5">
    <source>
        <dbReference type="PROSITE" id="PS50887"/>
    </source>
</evidence>
<dbReference type="SMART" id="SM00267">
    <property type="entry name" value="GGDEF"/>
    <property type="match status" value="1"/>
</dbReference>
<dbReference type="Gene3D" id="3.40.50.2300">
    <property type="match status" value="2"/>
</dbReference>
<dbReference type="CDD" id="cd01949">
    <property type="entry name" value="GGDEF"/>
    <property type="match status" value="1"/>
</dbReference>
<dbReference type="PROSITE" id="PS50110">
    <property type="entry name" value="RESPONSE_REGULATORY"/>
    <property type="match status" value="2"/>
</dbReference>
<comment type="caution">
    <text evidence="3">Lacks conserved residue(s) required for the propagation of feature annotation.</text>
</comment>
<feature type="domain" description="GGDEF" evidence="5">
    <location>
        <begin position="322"/>
        <end position="457"/>
    </location>
</feature>
<evidence type="ECO:0000313" key="6">
    <source>
        <dbReference type="EMBL" id="BAS00747.1"/>
    </source>
</evidence>
<dbReference type="InterPro" id="IPR000160">
    <property type="entry name" value="GGDEF_dom"/>
</dbReference>
<dbReference type="InterPro" id="IPR001789">
    <property type="entry name" value="Sig_transdc_resp-reg_receiver"/>
</dbReference>
<dbReference type="GO" id="GO:1902201">
    <property type="term" value="P:negative regulation of bacterial-type flagellum-dependent cell motility"/>
    <property type="evidence" value="ECO:0007669"/>
    <property type="project" value="TreeGrafter"/>
</dbReference>
<dbReference type="AlphaFoldDB" id="A0A0H5BJS4"/>
<dbReference type="EC" id="2.7.7.65" evidence="1"/>
<dbReference type="PANTHER" id="PTHR45138:SF9">
    <property type="entry name" value="DIGUANYLATE CYCLASE DGCM-RELATED"/>
    <property type="match status" value="1"/>
</dbReference>
<evidence type="ECO:0000313" key="8">
    <source>
        <dbReference type="Proteomes" id="UP000065734"/>
    </source>
</evidence>
<dbReference type="GO" id="GO:0005886">
    <property type="term" value="C:plasma membrane"/>
    <property type="evidence" value="ECO:0007669"/>
    <property type="project" value="TreeGrafter"/>
</dbReference>
<protein>
    <recommendedName>
        <fullName evidence="1">diguanylate cyclase</fullName>
        <ecNumber evidence="1">2.7.7.65</ecNumber>
    </recommendedName>
</protein>
<proteinExistence type="predicted"/>
<comment type="catalytic activity">
    <reaction evidence="2">
        <text>2 GTP = 3',3'-c-di-GMP + 2 diphosphate</text>
        <dbReference type="Rhea" id="RHEA:24898"/>
        <dbReference type="ChEBI" id="CHEBI:33019"/>
        <dbReference type="ChEBI" id="CHEBI:37565"/>
        <dbReference type="ChEBI" id="CHEBI:58805"/>
        <dbReference type="EC" id="2.7.7.65"/>
    </reaction>
</comment>
<name>A0A0H5BJS4_BLAVI</name>
<dbReference type="InterPro" id="IPR050469">
    <property type="entry name" value="Diguanylate_Cyclase"/>
</dbReference>
<dbReference type="PANTHER" id="PTHR45138">
    <property type="entry name" value="REGULATORY COMPONENTS OF SENSORY TRANSDUCTION SYSTEM"/>
    <property type="match status" value="1"/>
</dbReference>
<dbReference type="OrthoDB" id="9812260at2"/>
<reference evidence="7" key="2">
    <citation type="submission" date="2015-11" db="EMBL/GenBank/DDBJ databases">
        <authorList>
            <person name="Zhang Y."/>
            <person name="Guo Z."/>
        </authorList>
    </citation>
    <scope>NUCLEOTIDE SEQUENCE</scope>
    <source>
        <strain evidence="7">1</strain>
    </source>
</reference>
<dbReference type="STRING" id="1079.BVIR_1593"/>
<feature type="domain" description="Response regulatory" evidence="4">
    <location>
        <begin position="157"/>
        <end position="272"/>
    </location>
</feature>
<sequence length="457" mass="50414">MSARVLVVDDVPANIKLLEARLTAEYFDVVAAAGGVEALDICTRAQCDIVLLDVMMPGMDGFEVCRRLKANPLTDHVPVIMVTALDQASDRIKGLEAGADDFLTKPVNEVALLTRVRSLVRLKLVLDELRMRAATSREIGLADPLAEAAVETGVGGRVLIVEDRPSAAERISAALQHEQTVEVEADPQEALFRAAEGNFDLVIVSLGLNGFDGLRLCGQLRSLDRTRHVPVLVLVEADDSERLMRALELGVNDYLLRPIDRQELLARARTQVKKRRYADRLRDNVQHSMELAITDGLTGLHNRRYMESHLGAVLERATARAKPVSLLILDIDHFKAVNDTFGHDAGDDVLREFALRLRRSIRNVDLACRYGGEEFVVVMPDTDIAIASVVAERIRRNIATEPFAVNQGTRLLDVTISIGLTARQDQADTADTILKRADQALYRAKRDGRNRVVADAA</sequence>